<dbReference type="Gene3D" id="3.40.50.2300">
    <property type="match status" value="1"/>
</dbReference>
<evidence type="ECO:0008006" key="8">
    <source>
        <dbReference type="Google" id="ProtNLM"/>
    </source>
</evidence>
<dbReference type="InterPro" id="IPR058245">
    <property type="entry name" value="NreC/VraR/RcsB-like_REC"/>
</dbReference>
<dbReference type="SMART" id="SM00421">
    <property type="entry name" value="HTH_LUXR"/>
    <property type="match status" value="1"/>
</dbReference>
<dbReference type="CDD" id="cd06170">
    <property type="entry name" value="LuxR_C_like"/>
    <property type="match status" value="1"/>
</dbReference>
<feature type="domain" description="Response regulatory" evidence="5">
    <location>
        <begin position="4"/>
        <end position="122"/>
    </location>
</feature>
<dbReference type="SUPFAM" id="SSF46894">
    <property type="entry name" value="C-terminal effector domain of the bipartite response regulators"/>
    <property type="match status" value="1"/>
</dbReference>
<dbReference type="PANTHER" id="PTHR43214">
    <property type="entry name" value="TWO-COMPONENT RESPONSE REGULATOR"/>
    <property type="match status" value="1"/>
</dbReference>
<evidence type="ECO:0000256" key="3">
    <source>
        <dbReference type="PROSITE-ProRule" id="PRU00169"/>
    </source>
</evidence>
<evidence type="ECO:0000259" key="4">
    <source>
        <dbReference type="PROSITE" id="PS50043"/>
    </source>
</evidence>
<dbReference type="InterPro" id="IPR039420">
    <property type="entry name" value="WalR-like"/>
</dbReference>
<dbReference type="PROSITE" id="PS50110">
    <property type="entry name" value="RESPONSE_REGULATORY"/>
    <property type="match status" value="1"/>
</dbReference>
<dbReference type="EMBL" id="LGTQ01000006">
    <property type="protein sequence ID" value="KPM48739.1"/>
    <property type="molecule type" value="Genomic_DNA"/>
</dbReference>
<dbReference type="PROSITE" id="PS50043">
    <property type="entry name" value="HTH_LUXR_2"/>
    <property type="match status" value="1"/>
</dbReference>
<comment type="caution">
    <text evidence="6">The sequence shown here is derived from an EMBL/GenBank/DDBJ whole genome shotgun (WGS) entry which is preliminary data.</text>
</comment>
<feature type="domain" description="HTH luxR-type" evidence="4">
    <location>
        <begin position="145"/>
        <end position="210"/>
    </location>
</feature>
<dbReference type="GO" id="GO:0006355">
    <property type="term" value="P:regulation of DNA-templated transcription"/>
    <property type="evidence" value="ECO:0007669"/>
    <property type="project" value="InterPro"/>
</dbReference>
<keyword evidence="7" id="KW-1185">Reference proteome</keyword>
<dbReference type="STRING" id="1605367.AFM12_09145"/>
<keyword evidence="1 3" id="KW-0597">Phosphoprotein</keyword>
<dbReference type="SMART" id="SM00448">
    <property type="entry name" value="REC"/>
    <property type="match status" value="1"/>
</dbReference>
<dbReference type="InterPro" id="IPR016032">
    <property type="entry name" value="Sig_transdc_resp-reg_C-effctor"/>
</dbReference>
<dbReference type="InterPro" id="IPR011006">
    <property type="entry name" value="CheY-like_superfamily"/>
</dbReference>
<proteinExistence type="predicted"/>
<evidence type="ECO:0000313" key="6">
    <source>
        <dbReference type="EMBL" id="KPM48739.1"/>
    </source>
</evidence>
<accession>A0A0P7BV32</accession>
<dbReference type="Pfam" id="PF00072">
    <property type="entry name" value="Response_reg"/>
    <property type="match status" value="1"/>
</dbReference>
<dbReference type="GO" id="GO:0000160">
    <property type="term" value="P:phosphorelay signal transduction system"/>
    <property type="evidence" value="ECO:0007669"/>
    <property type="project" value="InterPro"/>
</dbReference>
<reference evidence="6 7" key="1">
    <citation type="submission" date="2015-07" db="EMBL/GenBank/DDBJ databases">
        <title>The draft genome sequence of Leadbetterella sp. JN14-9.</title>
        <authorList>
            <person name="Liu Y."/>
            <person name="Du J."/>
            <person name="Shao Z."/>
        </authorList>
    </citation>
    <scope>NUCLEOTIDE SEQUENCE [LARGE SCALE GENOMIC DNA]</scope>
    <source>
        <strain evidence="6 7">JN14-9</strain>
    </source>
</reference>
<evidence type="ECO:0000256" key="2">
    <source>
        <dbReference type="ARBA" id="ARBA00023125"/>
    </source>
</evidence>
<feature type="modified residue" description="4-aspartylphosphate" evidence="3">
    <location>
        <position position="58"/>
    </location>
</feature>
<dbReference type="InterPro" id="IPR001789">
    <property type="entry name" value="Sig_transdc_resp-reg_receiver"/>
</dbReference>
<dbReference type="Proteomes" id="UP000050454">
    <property type="component" value="Unassembled WGS sequence"/>
</dbReference>
<evidence type="ECO:0000313" key="7">
    <source>
        <dbReference type="Proteomes" id="UP000050454"/>
    </source>
</evidence>
<evidence type="ECO:0000259" key="5">
    <source>
        <dbReference type="PROSITE" id="PS50110"/>
    </source>
</evidence>
<sequence>MYTSVIIIDDDAIVRESVRMFLEAQSDIEVIQCFGRAEDYLAELAKNQFQPNHILLLDIGLPGLGGLEAIPEIKQIADPDIIMLSTYEEEDKILKALSLGATSYISKRAGLKAILEGIQIVQKGGAYLSPAVAREVVGFFAQSKRKKEEFELPARQYEVLSALSEGRTYQEIANEMSISVETVRSHIKKMYRNMQVKNKVEAINLYMNGSVK</sequence>
<dbReference type="InterPro" id="IPR000792">
    <property type="entry name" value="Tscrpt_reg_LuxR_C"/>
</dbReference>
<dbReference type="GO" id="GO:0003677">
    <property type="term" value="F:DNA binding"/>
    <property type="evidence" value="ECO:0007669"/>
    <property type="project" value="UniProtKB-KW"/>
</dbReference>
<dbReference type="OrthoDB" id="9797341at2"/>
<dbReference type="Pfam" id="PF00196">
    <property type="entry name" value="GerE"/>
    <property type="match status" value="1"/>
</dbReference>
<dbReference type="PRINTS" id="PR00038">
    <property type="entry name" value="HTHLUXR"/>
</dbReference>
<keyword evidence="2" id="KW-0238">DNA-binding</keyword>
<gene>
    <name evidence="6" type="ORF">AFM12_09145</name>
</gene>
<evidence type="ECO:0000256" key="1">
    <source>
        <dbReference type="ARBA" id="ARBA00022553"/>
    </source>
</evidence>
<dbReference type="AlphaFoldDB" id="A0A0P7BV32"/>
<dbReference type="CDD" id="cd17535">
    <property type="entry name" value="REC_NarL-like"/>
    <property type="match status" value="1"/>
</dbReference>
<dbReference type="SUPFAM" id="SSF52172">
    <property type="entry name" value="CheY-like"/>
    <property type="match status" value="1"/>
</dbReference>
<name>A0A0P7BV32_9BACT</name>
<organism evidence="6 7">
    <name type="scientific">Jiulongibacter sediminis</name>
    <dbReference type="NCBI Taxonomy" id="1605367"/>
    <lineage>
        <taxon>Bacteria</taxon>
        <taxon>Pseudomonadati</taxon>
        <taxon>Bacteroidota</taxon>
        <taxon>Cytophagia</taxon>
        <taxon>Cytophagales</taxon>
        <taxon>Leadbetterellaceae</taxon>
        <taxon>Jiulongibacter</taxon>
    </lineage>
</organism>
<dbReference type="RefSeq" id="WP_055146963.1">
    <property type="nucleotide sequence ID" value="NZ_JXSZ01000006.1"/>
</dbReference>
<protein>
    <recommendedName>
        <fullName evidence="8">LuxR family transcriptional regulator</fullName>
    </recommendedName>
</protein>